<evidence type="ECO:0000313" key="3">
    <source>
        <dbReference type="Proteomes" id="UP000075420"/>
    </source>
</evidence>
<name>A0A150PB93_SORCE</name>
<reference evidence="2 3" key="1">
    <citation type="submission" date="2014-02" db="EMBL/GenBank/DDBJ databases">
        <title>The small core and large imbalanced accessory genome model reveals a collaborative survival strategy of Sorangium cellulosum strains in nature.</title>
        <authorList>
            <person name="Han K."/>
            <person name="Peng R."/>
            <person name="Blom J."/>
            <person name="Li Y.-Z."/>
        </authorList>
    </citation>
    <scope>NUCLEOTIDE SEQUENCE [LARGE SCALE GENOMIC DNA]</scope>
    <source>
        <strain evidence="2 3">So0157-25</strain>
    </source>
</reference>
<dbReference type="OrthoDB" id="5518890at2"/>
<dbReference type="Proteomes" id="UP000295781">
    <property type="component" value="Chromosome"/>
</dbReference>
<proteinExistence type="predicted"/>
<dbReference type="EMBL" id="JELY01002332">
    <property type="protein sequence ID" value="KYF52920.1"/>
    <property type="molecule type" value="Genomic_DNA"/>
</dbReference>
<dbReference type="EMBL" id="CP012670">
    <property type="protein sequence ID" value="AUX23161.1"/>
    <property type="molecule type" value="Genomic_DNA"/>
</dbReference>
<dbReference type="Proteomes" id="UP000075420">
    <property type="component" value="Unassembled WGS sequence"/>
</dbReference>
<reference evidence="1 4" key="2">
    <citation type="submission" date="2015-09" db="EMBL/GenBank/DDBJ databases">
        <title>Sorangium comparison.</title>
        <authorList>
            <person name="Zaburannyi N."/>
            <person name="Bunk B."/>
            <person name="Overmann J."/>
            <person name="Mueller R."/>
        </authorList>
    </citation>
    <scope>NUCLEOTIDE SEQUENCE [LARGE SCALE GENOMIC DNA]</scope>
    <source>
        <strain evidence="1 4">So ceGT47</strain>
    </source>
</reference>
<dbReference type="AlphaFoldDB" id="A0A150PB93"/>
<sequence>MDARRRTTEMLPTASAPVRSMTVMADDGALYVLPLCERIVLDVLAYEDEGLLAFIRIDGEVVAELPVLGQA</sequence>
<evidence type="ECO:0000313" key="4">
    <source>
        <dbReference type="Proteomes" id="UP000295781"/>
    </source>
</evidence>
<accession>A0A150PB93</accession>
<evidence type="ECO:0000313" key="1">
    <source>
        <dbReference type="EMBL" id="AUX23161.1"/>
    </source>
</evidence>
<dbReference type="RefSeq" id="WP_129356696.1">
    <property type="nucleotide sequence ID" value="NZ_CP012670.1"/>
</dbReference>
<gene>
    <name evidence="2" type="ORF">BE08_20335</name>
    <name evidence="1" type="ORF">SOCEGT47_036800</name>
</gene>
<evidence type="ECO:0000313" key="2">
    <source>
        <dbReference type="EMBL" id="KYF52920.1"/>
    </source>
</evidence>
<protein>
    <submittedName>
        <fullName evidence="2">Uncharacterized protein</fullName>
    </submittedName>
</protein>
<organism evidence="2 3">
    <name type="scientific">Sorangium cellulosum</name>
    <name type="common">Polyangium cellulosum</name>
    <dbReference type="NCBI Taxonomy" id="56"/>
    <lineage>
        <taxon>Bacteria</taxon>
        <taxon>Pseudomonadati</taxon>
        <taxon>Myxococcota</taxon>
        <taxon>Polyangia</taxon>
        <taxon>Polyangiales</taxon>
        <taxon>Polyangiaceae</taxon>
        <taxon>Sorangium</taxon>
    </lineage>
</organism>